<evidence type="ECO:0000256" key="1">
    <source>
        <dbReference type="ARBA" id="ARBA00023015"/>
    </source>
</evidence>
<dbReference type="PANTHER" id="PTHR46796">
    <property type="entry name" value="HTH-TYPE TRANSCRIPTIONAL ACTIVATOR RHAS-RELATED"/>
    <property type="match status" value="1"/>
</dbReference>
<dbReference type="InterPro" id="IPR018060">
    <property type="entry name" value="HTH_AraC"/>
</dbReference>
<dbReference type="SUPFAM" id="SSF46689">
    <property type="entry name" value="Homeodomain-like"/>
    <property type="match status" value="2"/>
</dbReference>
<keyword evidence="6" id="KW-1185">Reference proteome</keyword>
<sequence length="281" mass="30890">MPQLFHRTDRFRFLEPGGRLAVRRVCAAQMVLARVWSTGHDVTLEEPERLTVLFPWAGRITCAVQDDMITAMAGGILAFAPNRRQTVVARPQNGPYMADVLTLPLRFLEEVQRDEDLRTGPVRPRPDALGSVMSRIRLRAGRMLTTGLLEPETCDDIACDLTLALANTDHPVRLAGGRRVDLAIALMRDRFAEPISMAALARTLGCSSRSVQTAFREAGHATPQEVLAGIRLDAARVRLLSGEASVTTCALDSGINHLGRFAHAYRRRFGENPAQTLSARG</sequence>
<dbReference type="Pfam" id="PF12833">
    <property type="entry name" value="HTH_18"/>
    <property type="match status" value="1"/>
</dbReference>
<dbReference type="SMART" id="SM00342">
    <property type="entry name" value="HTH_ARAC"/>
    <property type="match status" value="1"/>
</dbReference>
<feature type="domain" description="HTH araC/xylS-type" evidence="4">
    <location>
        <begin position="181"/>
        <end position="279"/>
    </location>
</feature>
<organism evidence="5 6">
    <name type="scientific">Szabonella alba</name>
    <dbReference type="NCBI Taxonomy" id="2804194"/>
    <lineage>
        <taxon>Bacteria</taxon>
        <taxon>Pseudomonadati</taxon>
        <taxon>Pseudomonadota</taxon>
        <taxon>Alphaproteobacteria</taxon>
        <taxon>Rhodobacterales</taxon>
        <taxon>Paracoccaceae</taxon>
        <taxon>Szabonella</taxon>
    </lineage>
</organism>
<comment type="caution">
    <text evidence="5">The sequence shown here is derived from an EMBL/GenBank/DDBJ whole genome shotgun (WGS) entry which is preliminary data.</text>
</comment>
<evidence type="ECO:0000259" key="4">
    <source>
        <dbReference type="PROSITE" id="PS01124"/>
    </source>
</evidence>
<dbReference type="GO" id="GO:0003700">
    <property type="term" value="F:DNA-binding transcription factor activity"/>
    <property type="evidence" value="ECO:0007669"/>
    <property type="project" value="InterPro"/>
</dbReference>
<reference evidence="5" key="1">
    <citation type="submission" date="2021-01" db="EMBL/GenBank/DDBJ databases">
        <title>Tabrizicola alba sp. nov. a motile alkaliphilic bacterium isolated from a soda lake.</title>
        <authorList>
            <person name="Szuroczki S."/>
            <person name="Abbaszade G."/>
            <person name="Schumann P."/>
            <person name="Toth E."/>
        </authorList>
    </citation>
    <scope>NUCLEOTIDE SEQUENCE</scope>
    <source>
        <strain evidence="5">DMG-N-6</strain>
    </source>
</reference>
<dbReference type="InterPro" id="IPR050204">
    <property type="entry name" value="AraC_XylS_family_regulators"/>
</dbReference>
<dbReference type="RefSeq" id="WP_202690085.1">
    <property type="nucleotide sequence ID" value="NZ_JAESVN010000012.1"/>
</dbReference>
<gene>
    <name evidence="5" type="ORF">JL811_17950</name>
</gene>
<name>A0A8K0Y1A7_9RHOB</name>
<evidence type="ECO:0000256" key="3">
    <source>
        <dbReference type="ARBA" id="ARBA00023163"/>
    </source>
</evidence>
<dbReference type="PROSITE" id="PS01124">
    <property type="entry name" value="HTH_ARAC_FAMILY_2"/>
    <property type="match status" value="1"/>
</dbReference>
<evidence type="ECO:0000313" key="5">
    <source>
        <dbReference type="EMBL" id="MBL4919110.1"/>
    </source>
</evidence>
<accession>A0A8K0Y1A7</accession>
<proteinExistence type="predicted"/>
<dbReference type="PANTHER" id="PTHR46796:SF12">
    <property type="entry name" value="HTH-TYPE DNA-BINDING TRANSCRIPTIONAL ACTIVATOR EUTR"/>
    <property type="match status" value="1"/>
</dbReference>
<keyword evidence="2" id="KW-0238">DNA-binding</keyword>
<keyword evidence="3" id="KW-0804">Transcription</keyword>
<dbReference type="Proteomes" id="UP000648908">
    <property type="component" value="Unassembled WGS sequence"/>
</dbReference>
<evidence type="ECO:0000313" key="6">
    <source>
        <dbReference type="Proteomes" id="UP000648908"/>
    </source>
</evidence>
<dbReference type="AlphaFoldDB" id="A0A8K0Y1A7"/>
<keyword evidence="1" id="KW-0805">Transcription regulation</keyword>
<protein>
    <submittedName>
        <fullName evidence="5">Helix-turn-helix transcriptional regulator</fullName>
    </submittedName>
</protein>
<dbReference type="GO" id="GO:0043565">
    <property type="term" value="F:sequence-specific DNA binding"/>
    <property type="evidence" value="ECO:0007669"/>
    <property type="project" value="InterPro"/>
</dbReference>
<dbReference type="InterPro" id="IPR009057">
    <property type="entry name" value="Homeodomain-like_sf"/>
</dbReference>
<evidence type="ECO:0000256" key="2">
    <source>
        <dbReference type="ARBA" id="ARBA00023125"/>
    </source>
</evidence>
<dbReference type="EMBL" id="JAESVN010000012">
    <property type="protein sequence ID" value="MBL4919110.1"/>
    <property type="molecule type" value="Genomic_DNA"/>
</dbReference>
<dbReference type="Gene3D" id="1.10.10.60">
    <property type="entry name" value="Homeodomain-like"/>
    <property type="match status" value="1"/>
</dbReference>